<protein>
    <submittedName>
        <fullName evidence="2">Uncharacterized protein</fullName>
    </submittedName>
</protein>
<proteinExistence type="predicted"/>
<sequence length="131" mass="16316">MYNILRYPTPAHVTLLKWLSPKRFRQCICVCVIHDNNIILNPTYKYKYVQRRRRRSARERKRICKLPFFSYSNNKFYKYNDAYNLFSFLNTLVFLYCIFFHNHEIKCCSIRIRVFFLRTYIIPSFFLFFLF</sequence>
<keyword evidence="1" id="KW-0472">Membrane</keyword>
<reference evidence="2" key="2">
    <citation type="submission" date="2022-10" db="EMBL/GenBank/DDBJ databases">
        <authorList>
            <consortium name="ENA_rothamsted_submissions"/>
            <consortium name="culmorum"/>
            <person name="King R."/>
        </authorList>
    </citation>
    <scope>NUCLEOTIDE SEQUENCE</scope>
</reference>
<keyword evidence="1" id="KW-1133">Transmembrane helix</keyword>
<evidence type="ECO:0000313" key="2">
    <source>
        <dbReference type="EMBL" id="CAH1731892.1"/>
    </source>
</evidence>
<dbReference type="EMBL" id="OU899036">
    <property type="protein sequence ID" value="CAH1731892.1"/>
    <property type="molecule type" value="Genomic_DNA"/>
</dbReference>
<keyword evidence="3" id="KW-1185">Reference proteome</keyword>
<dbReference type="AlphaFoldDB" id="A0A9P0NLX0"/>
<keyword evidence="1" id="KW-0812">Transmembrane</keyword>
<feature type="transmembrane region" description="Helical" evidence="1">
    <location>
        <begin position="112"/>
        <end position="130"/>
    </location>
</feature>
<evidence type="ECO:0000256" key="1">
    <source>
        <dbReference type="SAM" id="Phobius"/>
    </source>
</evidence>
<gene>
    <name evidence="2" type="ORF">APHIGO_LOCUS8518</name>
</gene>
<dbReference type="Proteomes" id="UP001154329">
    <property type="component" value="Chromosome 3"/>
</dbReference>
<name>A0A9P0NLX0_APHGO</name>
<reference evidence="2" key="1">
    <citation type="submission" date="2022-02" db="EMBL/GenBank/DDBJ databases">
        <authorList>
            <person name="King R."/>
        </authorList>
    </citation>
    <scope>NUCLEOTIDE SEQUENCE</scope>
</reference>
<organism evidence="2 3">
    <name type="scientific">Aphis gossypii</name>
    <name type="common">Cotton aphid</name>
    <dbReference type="NCBI Taxonomy" id="80765"/>
    <lineage>
        <taxon>Eukaryota</taxon>
        <taxon>Metazoa</taxon>
        <taxon>Ecdysozoa</taxon>
        <taxon>Arthropoda</taxon>
        <taxon>Hexapoda</taxon>
        <taxon>Insecta</taxon>
        <taxon>Pterygota</taxon>
        <taxon>Neoptera</taxon>
        <taxon>Paraneoptera</taxon>
        <taxon>Hemiptera</taxon>
        <taxon>Sternorrhyncha</taxon>
        <taxon>Aphidomorpha</taxon>
        <taxon>Aphidoidea</taxon>
        <taxon>Aphididae</taxon>
        <taxon>Aphidini</taxon>
        <taxon>Aphis</taxon>
        <taxon>Aphis</taxon>
    </lineage>
</organism>
<evidence type="ECO:0000313" key="3">
    <source>
        <dbReference type="Proteomes" id="UP001154329"/>
    </source>
</evidence>
<feature type="transmembrane region" description="Helical" evidence="1">
    <location>
        <begin position="82"/>
        <end position="100"/>
    </location>
</feature>
<accession>A0A9P0NLX0</accession>